<dbReference type="GO" id="GO:0006935">
    <property type="term" value="P:chemotaxis"/>
    <property type="evidence" value="ECO:0007669"/>
    <property type="project" value="UniProtKB-KW"/>
</dbReference>
<accession>A0A147GTA0</accession>
<protein>
    <recommendedName>
        <fullName evidence="10">Flagellar protein FliL</fullName>
    </recommendedName>
</protein>
<keyword evidence="13" id="KW-1185">Reference proteome</keyword>
<evidence type="ECO:0000256" key="1">
    <source>
        <dbReference type="ARBA" id="ARBA00002254"/>
    </source>
</evidence>
<dbReference type="OrthoDB" id="5297029at2"/>
<dbReference type="GO" id="GO:0009425">
    <property type="term" value="C:bacterial-type flagellum basal body"/>
    <property type="evidence" value="ECO:0007669"/>
    <property type="project" value="InterPro"/>
</dbReference>
<evidence type="ECO:0000256" key="11">
    <source>
        <dbReference type="SAM" id="MobiDB-lite"/>
    </source>
</evidence>
<name>A0A147GTA0_9BURK</name>
<evidence type="ECO:0000313" key="12">
    <source>
        <dbReference type="EMBL" id="KTT20879.1"/>
    </source>
</evidence>
<evidence type="ECO:0000256" key="2">
    <source>
        <dbReference type="ARBA" id="ARBA00004162"/>
    </source>
</evidence>
<evidence type="ECO:0000313" key="13">
    <source>
        <dbReference type="Proteomes" id="UP000072741"/>
    </source>
</evidence>
<evidence type="ECO:0000256" key="3">
    <source>
        <dbReference type="ARBA" id="ARBA00008281"/>
    </source>
</evidence>
<comment type="subcellular location">
    <subcellularLocation>
        <location evidence="10">Cell inner membrane</location>
    </subcellularLocation>
    <subcellularLocation>
        <location evidence="2">Cell membrane</location>
        <topology evidence="2">Single-pass membrane protein</topology>
    </subcellularLocation>
</comment>
<keyword evidence="10" id="KW-0997">Cell inner membrane</keyword>
<evidence type="ECO:0000256" key="4">
    <source>
        <dbReference type="ARBA" id="ARBA00022475"/>
    </source>
</evidence>
<evidence type="ECO:0000256" key="8">
    <source>
        <dbReference type="ARBA" id="ARBA00022989"/>
    </source>
</evidence>
<evidence type="ECO:0000256" key="10">
    <source>
        <dbReference type="RuleBase" id="RU364125"/>
    </source>
</evidence>
<comment type="similarity">
    <text evidence="3 10">Belongs to the FliL family.</text>
</comment>
<evidence type="ECO:0000256" key="9">
    <source>
        <dbReference type="ARBA" id="ARBA00023136"/>
    </source>
</evidence>
<keyword evidence="9 10" id="KW-0472">Membrane</keyword>
<dbReference type="GO" id="GO:0005886">
    <property type="term" value="C:plasma membrane"/>
    <property type="evidence" value="ECO:0007669"/>
    <property type="project" value="UniProtKB-SubCell"/>
</dbReference>
<evidence type="ECO:0000256" key="6">
    <source>
        <dbReference type="ARBA" id="ARBA00022692"/>
    </source>
</evidence>
<dbReference type="Proteomes" id="UP000072741">
    <property type="component" value="Unassembled WGS sequence"/>
</dbReference>
<gene>
    <name evidence="12" type="ORF">NS331_13210</name>
</gene>
<keyword evidence="7 10" id="KW-0283">Flagellar rotation</keyword>
<feature type="region of interest" description="Disordered" evidence="11">
    <location>
        <begin position="54"/>
        <end position="83"/>
    </location>
</feature>
<keyword evidence="6 10" id="KW-0812">Transmembrane</keyword>
<dbReference type="PANTHER" id="PTHR35091">
    <property type="entry name" value="FLAGELLAR PROTEIN FLIL"/>
    <property type="match status" value="1"/>
</dbReference>
<proteinExistence type="inferred from homology"/>
<feature type="transmembrane region" description="Helical" evidence="10">
    <location>
        <begin position="20"/>
        <end position="44"/>
    </location>
</feature>
<sequence>MSANPAAAAAEGAAKPKSNLIKIIALVVLVLVLMGAAIGGTWFFMKKNAAPAGKGGGEHASASSHDGDDEDEDAPAEGKRPPPVYLPLDNMVVNLTDGDRFAQLGVTLELADEKTVEQVKLRLPAVRTSILVLTSQRSAEELLRRDGKDKLAQDIAVEVSRVLGMRSPRPLRTDEGEKRALIQRYRGPIRAVMFASFIVQ</sequence>
<keyword evidence="8 10" id="KW-1133">Transmembrane helix</keyword>
<dbReference type="PANTHER" id="PTHR35091:SF2">
    <property type="entry name" value="FLAGELLAR PROTEIN FLIL"/>
    <property type="match status" value="1"/>
</dbReference>
<keyword evidence="5 10" id="KW-0145">Chemotaxis</keyword>
<dbReference type="GO" id="GO:0071978">
    <property type="term" value="P:bacterial-type flagellum-dependent swarming motility"/>
    <property type="evidence" value="ECO:0007669"/>
    <property type="project" value="TreeGrafter"/>
</dbReference>
<evidence type="ECO:0000256" key="7">
    <source>
        <dbReference type="ARBA" id="ARBA00022779"/>
    </source>
</evidence>
<keyword evidence="4" id="KW-1003">Cell membrane</keyword>
<dbReference type="InterPro" id="IPR005503">
    <property type="entry name" value="FliL"/>
</dbReference>
<organism evidence="12 13">
    <name type="scientific">Pseudacidovorax intermedius</name>
    <dbReference type="NCBI Taxonomy" id="433924"/>
    <lineage>
        <taxon>Bacteria</taxon>
        <taxon>Pseudomonadati</taxon>
        <taxon>Pseudomonadota</taxon>
        <taxon>Betaproteobacteria</taxon>
        <taxon>Burkholderiales</taxon>
        <taxon>Comamonadaceae</taxon>
        <taxon>Pseudacidovorax</taxon>
    </lineage>
</organism>
<dbReference type="RefSeq" id="WP_058642448.1">
    <property type="nucleotide sequence ID" value="NZ_LDSL01000075.1"/>
</dbReference>
<reference evidence="12 13" key="1">
    <citation type="journal article" date="2016" name="Front. Microbiol.">
        <title>Genomic Resource of Rice Seed Associated Bacteria.</title>
        <authorList>
            <person name="Midha S."/>
            <person name="Bansal K."/>
            <person name="Sharma S."/>
            <person name="Kumar N."/>
            <person name="Patil P.P."/>
            <person name="Chaudhry V."/>
            <person name="Patil P.B."/>
        </authorList>
    </citation>
    <scope>NUCLEOTIDE SEQUENCE [LARGE SCALE GENOMIC DNA]</scope>
    <source>
        <strain evidence="12 13">NS331</strain>
    </source>
</reference>
<dbReference type="AlphaFoldDB" id="A0A147GTA0"/>
<comment type="caution">
    <text evidence="12">The sequence shown here is derived from an EMBL/GenBank/DDBJ whole genome shotgun (WGS) entry which is preliminary data.</text>
</comment>
<evidence type="ECO:0000256" key="5">
    <source>
        <dbReference type="ARBA" id="ARBA00022500"/>
    </source>
</evidence>
<comment type="function">
    <text evidence="1 10">Controls the rotational direction of flagella during chemotaxis.</text>
</comment>
<dbReference type="EMBL" id="LDSL01000075">
    <property type="protein sequence ID" value="KTT20879.1"/>
    <property type="molecule type" value="Genomic_DNA"/>
</dbReference>
<dbReference type="Pfam" id="PF03748">
    <property type="entry name" value="FliL"/>
    <property type="match status" value="1"/>
</dbReference>